<evidence type="ECO:0000313" key="3">
    <source>
        <dbReference type="Proteomes" id="UP000076842"/>
    </source>
</evidence>
<feature type="compositionally biased region" description="Polar residues" evidence="1">
    <location>
        <begin position="17"/>
        <end position="29"/>
    </location>
</feature>
<evidence type="ECO:0000313" key="2">
    <source>
        <dbReference type="EMBL" id="KZT60717.1"/>
    </source>
</evidence>
<keyword evidence="3" id="KW-1185">Reference proteome</keyword>
<sequence>MVDFPAKRSATEDKVLPSTSGDKPYNQGSVDDEVTTRLQNVPREIRKSVTEGYRTPLALPRPADKDLPIFRSHRDDLVWTLDLISPQTVREKELRPLYERLERAGPEAAGEGKLFAMPGFPGRSGEKKRRMERETSPSSSAGNSPVMSPVGGGMELDALAGEDLDVDMDAPVPLPAPALLTPQVQAPLGREGREIRPRPRRSMKNVQSAPAGGLKFGGGSWPPAGEGQTGLADVDDEPWREVDFSAFAQQVPE</sequence>
<name>A0A165IL69_9BASI</name>
<accession>A0A165IL69</accession>
<dbReference type="EMBL" id="KV423928">
    <property type="protein sequence ID" value="KZT60717.1"/>
    <property type="molecule type" value="Genomic_DNA"/>
</dbReference>
<feature type="region of interest" description="Disordered" evidence="1">
    <location>
        <begin position="1"/>
        <end position="36"/>
    </location>
</feature>
<feature type="compositionally biased region" description="Polar residues" evidence="1">
    <location>
        <begin position="136"/>
        <end position="146"/>
    </location>
</feature>
<organism evidence="2 3">
    <name type="scientific">Calocera cornea HHB12733</name>
    <dbReference type="NCBI Taxonomy" id="1353952"/>
    <lineage>
        <taxon>Eukaryota</taxon>
        <taxon>Fungi</taxon>
        <taxon>Dikarya</taxon>
        <taxon>Basidiomycota</taxon>
        <taxon>Agaricomycotina</taxon>
        <taxon>Dacrymycetes</taxon>
        <taxon>Dacrymycetales</taxon>
        <taxon>Dacrymycetaceae</taxon>
        <taxon>Calocera</taxon>
    </lineage>
</organism>
<evidence type="ECO:0000256" key="1">
    <source>
        <dbReference type="SAM" id="MobiDB-lite"/>
    </source>
</evidence>
<feature type="compositionally biased region" description="Low complexity" evidence="1">
    <location>
        <begin position="177"/>
        <end position="189"/>
    </location>
</feature>
<dbReference type="OrthoDB" id="3358835at2759"/>
<protein>
    <submittedName>
        <fullName evidence="2">Uncharacterized protein</fullName>
    </submittedName>
</protein>
<proteinExistence type="predicted"/>
<feature type="compositionally biased region" description="Basic and acidic residues" evidence="1">
    <location>
        <begin position="1"/>
        <end position="15"/>
    </location>
</feature>
<dbReference type="AlphaFoldDB" id="A0A165IL69"/>
<feature type="region of interest" description="Disordered" evidence="1">
    <location>
        <begin position="109"/>
        <end position="238"/>
    </location>
</feature>
<gene>
    <name evidence="2" type="ORF">CALCODRAFT_83442</name>
</gene>
<dbReference type="Proteomes" id="UP000076842">
    <property type="component" value="Unassembled WGS sequence"/>
</dbReference>
<reference evidence="2 3" key="1">
    <citation type="journal article" date="2016" name="Mol. Biol. Evol.">
        <title>Comparative Genomics of Early-Diverging Mushroom-Forming Fungi Provides Insights into the Origins of Lignocellulose Decay Capabilities.</title>
        <authorList>
            <person name="Nagy L.G."/>
            <person name="Riley R."/>
            <person name="Tritt A."/>
            <person name="Adam C."/>
            <person name="Daum C."/>
            <person name="Floudas D."/>
            <person name="Sun H."/>
            <person name="Yadav J.S."/>
            <person name="Pangilinan J."/>
            <person name="Larsson K.H."/>
            <person name="Matsuura K."/>
            <person name="Barry K."/>
            <person name="Labutti K."/>
            <person name="Kuo R."/>
            <person name="Ohm R.A."/>
            <person name="Bhattacharya S.S."/>
            <person name="Shirouzu T."/>
            <person name="Yoshinaga Y."/>
            <person name="Martin F.M."/>
            <person name="Grigoriev I.V."/>
            <person name="Hibbett D.S."/>
        </authorList>
    </citation>
    <scope>NUCLEOTIDE SEQUENCE [LARGE SCALE GENOMIC DNA]</scope>
    <source>
        <strain evidence="2 3">HHB12733</strain>
    </source>
</reference>
<dbReference type="InParanoid" id="A0A165IL69"/>